<dbReference type="InParanoid" id="A0A165NHA7"/>
<evidence type="ECO:0000313" key="3">
    <source>
        <dbReference type="Proteomes" id="UP000077266"/>
    </source>
</evidence>
<feature type="region of interest" description="Disordered" evidence="1">
    <location>
        <begin position="378"/>
        <end position="422"/>
    </location>
</feature>
<feature type="compositionally biased region" description="Basic and acidic residues" evidence="1">
    <location>
        <begin position="387"/>
        <end position="405"/>
    </location>
</feature>
<feature type="region of interest" description="Disordered" evidence="1">
    <location>
        <begin position="78"/>
        <end position="102"/>
    </location>
</feature>
<feature type="compositionally biased region" description="Basic and acidic residues" evidence="1">
    <location>
        <begin position="136"/>
        <end position="156"/>
    </location>
</feature>
<gene>
    <name evidence="2" type="ORF">EXIGLDRAFT_761552</name>
</gene>
<feature type="compositionally biased region" description="Basic and acidic residues" evidence="1">
    <location>
        <begin position="85"/>
        <end position="102"/>
    </location>
</feature>
<evidence type="ECO:0008006" key="4">
    <source>
        <dbReference type="Google" id="ProtNLM"/>
    </source>
</evidence>
<sequence>MVNTDTSKYEYRWPEDAMATTRESSSVPAPVPEGLSEGLKKRYADWDAARATVHAQVLAAYAAYDRLKRAIATVRNLDPEDSAEDEAKAHEKAAARAKESRDAVALVVESAKKLDILRADVHRQRDDELMALAAAEEERKKAEEEEKQKQKEEKKAQRAAGKAKATGGATASESATASGSASTSATGASELRVEKCKKCVHSGTVCSGPVPAGATHKKPGKLGACTACKSRKTKCEFPGRPPFQTSKADDDDEDVPQSPKKNRARASSPVDEAENGEVEGDDEPEDEEDEGIEGLPMDQRLILEMGRVNESLRYMSDSLFQGTPGDDAHDGMSPGAVVMHLGNIAESSASLYDISTEMRKNRIAMERVAGAMEVLVEHFTGSLPPKRKADGDGNPKKSKKPRTEESTMQDDGSGEAGGSGTA</sequence>
<protein>
    <recommendedName>
        <fullName evidence="4">Zn(2)-C6 fungal-type domain-containing protein</fullName>
    </recommendedName>
</protein>
<feature type="region of interest" description="Disordered" evidence="1">
    <location>
        <begin position="132"/>
        <end position="294"/>
    </location>
</feature>
<feature type="region of interest" description="Disordered" evidence="1">
    <location>
        <begin position="1"/>
        <end position="34"/>
    </location>
</feature>
<dbReference type="Proteomes" id="UP000077266">
    <property type="component" value="Unassembled WGS sequence"/>
</dbReference>
<keyword evidence="3" id="KW-1185">Reference proteome</keyword>
<dbReference type="EMBL" id="KV425899">
    <property type="protein sequence ID" value="KZW00748.1"/>
    <property type="molecule type" value="Genomic_DNA"/>
</dbReference>
<organism evidence="2 3">
    <name type="scientific">Exidia glandulosa HHB12029</name>
    <dbReference type="NCBI Taxonomy" id="1314781"/>
    <lineage>
        <taxon>Eukaryota</taxon>
        <taxon>Fungi</taxon>
        <taxon>Dikarya</taxon>
        <taxon>Basidiomycota</taxon>
        <taxon>Agaricomycotina</taxon>
        <taxon>Agaricomycetes</taxon>
        <taxon>Auriculariales</taxon>
        <taxon>Exidiaceae</taxon>
        <taxon>Exidia</taxon>
    </lineage>
</organism>
<proteinExistence type="predicted"/>
<accession>A0A165NHA7</accession>
<reference evidence="2 3" key="1">
    <citation type="journal article" date="2016" name="Mol. Biol. Evol.">
        <title>Comparative Genomics of Early-Diverging Mushroom-Forming Fungi Provides Insights into the Origins of Lignocellulose Decay Capabilities.</title>
        <authorList>
            <person name="Nagy L.G."/>
            <person name="Riley R."/>
            <person name="Tritt A."/>
            <person name="Adam C."/>
            <person name="Daum C."/>
            <person name="Floudas D."/>
            <person name="Sun H."/>
            <person name="Yadav J.S."/>
            <person name="Pangilinan J."/>
            <person name="Larsson K.H."/>
            <person name="Matsuura K."/>
            <person name="Barry K."/>
            <person name="Labutti K."/>
            <person name="Kuo R."/>
            <person name="Ohm R.A."/>
            <person name="Bhattacharya S.S."/>
            <person name="Shirouzu T."/>
            <person name="Yoshinaga Y."/>
            <person name="Martin F.M."/>
            <person name="Grigoriev I.V."/>
            <person name="Hibbett D.S."/>
        </authorList>
    </citation>
    <scope>NUCLEOTIDE SEQUENCE [LARGE SCALE GENOMIC DNA]</scope>
    <source>
        <strain evidence="2 3">HHB12029</strain>
    </source>
</reference>
<name>A0A165NHA7_EXIGL</name>
<evidence type="ECO:0000313" key="2">
    <source>
        <dbReference type="EMBL" id="KZW00748.1"/>
    </source>
</evidence>
<feature type="compositionally biased region" description="Acidic residues" evidence="1">
    <location>
        <begin position="271"/>
        <end position="292"/>
    </location>
</feature>
<feature type="compositionally biased region" description="Low complexity" evidence="1">
    <location>
        <begin position="158"/>
        <end position="190"/>
    </location>
</feature>
<dbReference type="AlphaFoldDB" id="A0A165NHA7"/>
<evidence type="ECO:0000256" key="1">
    <source>
        <dbReference type="SAM" id="MobiDB-lite"/>
    </source>
</evidence>